<evidence type="ECO:0000313" key="1">
    <source>
        <dbReference type="EMBL" id="TNN63335.1"/>
    </source>
</evidence>
<comment type="caution">
    <text evidence="1">The sequence shown here is derived from an EMBL/GenBank/DDBJ whole genome shotgun (WGS) entry which is preliminary data.</text>
</comment>
<dbReference type="AlphaFoldDB" id="A0A4Z2HDJ9"/>
<sequence length="73" mass="8218">MALKEDCAFLFSDILDWGRMAEHTFAISIYGAIVAALGQRSESLQKNVISGAPAVEKDERPATKERMWFLLWS</sequence>
<dbReference type="EMBL" id="SRLO01000275">
    <property type="protein sequence ID" value="TNN63335.1"/>
    <property type="molecule type" value="Genomic_DNA"/>
</dbReference>
<organism evidence="1 2">
    <name type="scientific">Liparis tanakae</name>
    <name type="common">Tanaka's snailfish</name>
    <dbReference type="NCBI Taxonomy" id="230148"/>
    <lineage>
        <taxon>Eukaryota</taxon>
        <taxon>Metazoa</taxon>
        <taxon>Chordata</taxon>
        <taxon>Craniata</taxon>
        <taxon>Vertebrata</taxon>
        <taxon>Euteleostomi</taxon>
        <taxon>Actinopterygii</taxon>
        <taxon>Neopterygii</taxon>
        <taxon>Teleostei</taxon>
        <taxon>Neoteleostei</taxon>
        <taxon>Acanthomorphata</taxon>
        <taxon>Eupercaria</taxon>
        <taxon>Perciformes</taxon>
        <taxon>Cottioidei</taxon>
        <taxon>Cottales</taxon>
        <taxon>Liparidae</taxon>
        <taxon>Liparis</taxon>
    </lineage>
</organism>
<gene>
    <name evidence="1" type="ORF">EYF80_026437</name>
</gene>
<reference evidence="1 2" key="1">
    <citation type="submission" date="2019-03" db="EMBL/GenBank/DDBJ databases">
        <title>First draft genome of Liparis tanakae, snailfish: a comprehensive survey of snailfish specific genes.</title>
        <authorList>
            <person name="Kim W."/>
            <person name="Song I."/>
            <person name="Jeong J.-H."/>
            <person name="Kim D."/>
            <person name="Kim S."/>
            <person name="Ryu S."/>
            <person name="Song J.Y."/>
            <person name="Lee S.K."/>
        </authorList>
    </citation>
    <scope>NUCLEOTIDE SEQUENCE [LARGE SCALE GENOMIC DNA]</scope>
    <source>
        <tissue evidence="1">Muscle</tissue>
    </source>
</reference>
<keyword evidence="2" id="KW-1185">Reference proteome</keyword>
<name>A0A4Z2HDJ9_9TELE</name>
<proteinExistence type="predicted"/>
<accession>A0A4Z2HDJ9</accession>
<dbReference type="Proteomes" id="UP000314294">
    <property type="component" value="Unassembled WGS sequence"/>
</dbReference>
<evidence type="ECO:0000313" key="2">
    <source>
        <dbReference type="Proteomes" id="UP000314294"/>
    </source>
</evidence>
<protein>
    <submittedName>
        <fullName evidence="1">Uncharacterized protein</fullName>
    </submittedName>
</protein>